<keyword evidence="4 7" id="KW-0812">Transmembrane</keyword>
<keyword evidence="5 7" id="KW-1133">Transmembrane helix</keyword>
<dbReference type="Proteomes" id="UP000319353">
    <property type="component" value="Unassembled WGS sequence"/>
</dbReference>
<evidence type="ECO:0000256" key="5">
    <source>
        <dbReference type="ARBA" id="ARBA00022989"/>
    </source>
</evidence>
<reference evidence="9 10" key="1">
    <citation type="journal article" date="2019" name="Nat. Microbiol.">
        <title>Mediterranean grassland soil C-N compound turnover is dependent on rainfall and depth, and is mediated by genomically divergent microorganisms.</title>
        <authorList>
            <person name="Diamond S."/>
            <person name="Andeer P.F."/>
            <person name="Li Z."/>
            <person name="Crits-Christoph A."/>
            <person name="Burstein D."/>
            <person name="Anantharaman K."/>
            <person name="Lane K.R."/>
            <person name="Thomas B.C."/>
            <person name="Pan C."/>
            <person name="Northen T.R."/>
            <person name="Banfield J.F."/>
        </authorList>
    </citation>
    <scope>NUCLEOTIDE SEQUENCE [LARGE SCALE GENOMIC DNA]</scope>
    <source>
        <strain evidence="9">NP_4</strain>
    </source>
</reference>
<evidence type="ECO:0000313" key="10">
    <source>
        <dbReference type="Proteomes" id="UP000319353"/>
    </source>
</evidence>
<feature type="transmembrane region" description="Helical" evidence="7">
    <location>
        <begin position="135"/>
        <end position="156"/>
    </location>
</feature>
<feature type="transmembrane region" description="Helical" evidence="7">
    <location>
        <begin position="240"/>
        <end position="261"/>
    </location>
</feature>
<dbReference type="GO" id="GO:0005886">
    <property type="term" value="C:plasma membrane"/>
    <property type="evidence" value="ECO:0007669"/>
    <property type="project" value="UniProtKB-SubCell"/>
</dbReference>
<keyword evidence="6 7" id="KW-0472">Membrane</keyword>
<dbReference type="Gene3D" id="1.10.3720.10">
    <property type="entry name" value="MetI-like"/>
    <property type="match status" value="1"/>
</dbReference>
<dbReference type="GO" id="GO:0055085">
    <property type="term" value="P:transmembrane transport"/>
    <property type="evidence" value="ECO:0007669"/>
    <property type="project" value="InterPro"/>
</dbReference>
<dbReference type="PROSITE" id="PS50928">
    <property type="entry name" value="ABC_TM1"/>
    <property type="match status" value="1"/>
</dbReference>
<dbReference type="PANTHER" id="PTHR43744:SF12">
    <property type="entry name" value="ABC TRANSPORTER PERMEASE PROTEIN MG189-RELATED"/>
    <property type="match status" value="1"/>
</dbReference>
<organism evidence="9 10">
    <name type="scientific">Candidatus Segetimicrobium genomatis</name>
    <dbReference type="NCBI Taxonomy" id="2569760"/>
    <lineage>
        <taxon>Bacteria</taxon>
        <taxon>Bacillati</taxon>
        <taxon>Candidatus Sysuimicrobiota</taxon>
        <taxon>Candidatus Sysuimicrobiia</taxon>
        <taxon>Candidatus Sysuimicrobiales</taxon>
        <taxon>Candidatus Segetimicrobiaceae</taxon>
        <taxon>Candidatus Segetimicrobium</taxon>
    </lineage>
</organism>
<protein>
    <submittedName>
        <fullName evidence="9">Carbohydrate ABC transporter permease</fullName>
    </submittedName>
</protein>
<keyword evidence="2 7" id="KW-0813">Transport</keyword>
<evidence type="ECO:0000256" key="6">
    <source>
        <dbReference type="ARBA" id="ARBA00023136"/>
    </source>
</evidence>
<dbReference type="Pfam" id="PF00528">
    <property type="entry name" value="BPD_transp_1"/>
    <property type="match status" value="1"/>
</dbReference>
<evidence type="ECO:0000256" key="2">
    <source>
        <dbReference type="ARBA" id="ARBA00022448"/>
    </source>
</evidence>
<evidence type="ECO:0000256" key="1">
    <source>
        <dbReference type="ARBA" id="ARBA00004651"/>
    </source>
</evidence>
<keyword evidence="3" id="KW-1003">Cell membrane</keyword>
<evidence type="ECO:0000256" key="3">
    <source>
        <dbReference type="ARBA" id="ARBA00022475"/>
    </source>
</evidence>
<gene>
    <name evidence="9" type="ORF">E6H01_00305</name>
</gene>
<comment type="similarity">
    <text evidence="7">Belongs to the binding-protein-dependent transport system permease family.</text>
</comment>
<comment type="caution">
    <text evidence="9">The sequence shown here is derived from an EMBL/GenBank/DDBJ whole genome shotgun (WGS) entry which is preliminary data.</text>
</comment>
<dbReference type="CDD" id="cd06261">
    <property type="entry name" value="TM_PBP2"/>
    <property type="match status" value="1"/>
</dbReference>
<dbReference type="InterPro" id="IPR035906">
    <property type="entry name" value="MetI-like_sf"/>
</dbReference>
<dbReference type="SUPFAM" id="SSF161098">
    <property type="entry name" value="MetI-like"/>
    <property type="match status" value="1"/>
</dbReference>
<feature type="transmembrane region" description="Helical" evidence="7">
    <location>
        <begin position="71"/>
        <end position="95"/>
    </location>
</feature>
<comment type="subcellular location">
    <subcellularLocation>
        <location evidence="1 7">Cell membrane</location>
        <topology evidence="1 7">Multi-pass membrane protein</topology>
    </subcellularLocation>
</comment>
<feature type="transmembrane region" description="Helical" evidence="7">
    <location>
        <begin position="12"/>
        <end position="32"/>
    </location>
</feature>
<dbReference type="EMBL" id="VBAL01000006">
    <property type="protein sequence ID" value="TMJ06848.1"/>
    <property type="molecule type" value="Genomic_DNA"/>
</dbReference>
<sequence>MPAARAAARGLTLHAILLTAAVVMLLPFAWMVTTSLTPSAEILSPSLRLWPAHPTLTHYMDVIKAAPWLNYFWNTVVVSTASALAILLSSSLVGFIFAKFAFPGRNLLFIIVLSTAMIPFESYMVPFYLQIKALGWVNTYAGIAAPLLIMSFGIFFMRQSIMTIPDELLDAARIDGASEFYIYRRVVLPLSKPALGALAILAVQNAWAFFIWPMIVTSDRSRFTMELGLAMFQRAFTVEYGRITAGSVITVIPVLIAFLILRRSIIRGITLAGLKG</sequence>
<evidence type="ECO:0000259" key="8">
    <source>
        <dbReference type="PROSITE" id="PS50928"/>
    </source>
</evidence>
<proteinExistence type="inferred from homology"/>
<accession>A0A537LFR0</accession>
<name>A0A537LFR0_9BACT</name>
<dbReference type="AlphaFoldDB" id="A0A537LFR0"/>
<evidence type="ECO:0000256" key="4">
    <source>
        <dbReference type="ARBA" id="ARBA00022692"/>
    </source>
</evidence>
<evidence type="ECO:0000313" key="9">
    <source>
        <dbReference type="EMBL" id="TMJ06848.1"/>
    </source>
</evidence>
<dbReference type="PANTHER" id="PTHR43744">
    <property type="entry name" value="ABC TRANSPORTER PERMEASE PROTEIN MG189-RELATED-RELATED"/>
    <property type="match status" value="1"/>
</dbReference>
<feature type="transmembrane region" description="Helical" evidence="7">
    <location>
        <begin position="107"/>
        <end position="129"/>
    </location>
</feature>
<feature type="domain" description="ABC transmembrane type-1" evidence="8">
    <location>
        <begin position="72"/>
        <end position="261"/>
    </location>
</feature>
<dbReference type="InterPro" id="IPR000515">
    <property type="entry name" value="MetI-like"/>
</dbReference>
<evidence type="ECO:0000256" key="7">
    <source>
        <dbReference type="RuleBase" id="RU363032"/>
    </source>
</evidence>
<feature type="transmembrane region" description="Helical" evidence="7">
    <location>
        <begin position="194"/>
        <end position="215"/>
    </location>
</feature>